<dbReference type="AlphaFoldDB" id="A0AAN8MZN8"/>
<organism evidence="1 2">
    <name type="scientific">Orbilia javanica</name>
    <dbReference type="NCBI Taxonomy" id="47235"/>
    <lineage>
        <taxon>Eukaryota</taxon>
        <taxon>Fungi</taxon>
        <taxon>Dikarya</taxon>
        <taxon>Ascomycota</taxon>
        <taxon>Pezizomycotina</taxon>
        <taxon>Orbiliomycetes</taxon>
        <taxon>Orbiliales</taxon>
        <taxon>Orbiliaceae</taxon>
        <taxon>Orbilia</taxon>
    </lineage>
</organism>
<comment type="caution">
    <text evidence="1">The sequence shown here is derived from an EMBL/GenBank/DDBJ whole genome shotgun (WGS) entry which is preliminary data.</text>
</comment>
<evidence type="ECO:0000313" key="2">
    <source>
        <dbReference type="Proteomes" id="UP001313282"/>
    </source>
</evidence>
<dbReference type="Proteomes" id="UP001313282">
    <property type="component" value="Unassembled WGS sequence"/>
</dbReference>
<gene>
    <name evidence="1" type="ORF">TWF718_007703</name>
</gene>
<protein>
    <submittedName>
        <fullName evidence="1">Uncharacterized protein</fullName>
    </submittedName>
</protein>
<dbReference type="EMBL" id="JAVHNR010000005">
    <property type="protein sequence ID" value="KAK6342300.1"/>
    <property type="molecule type" value="Genomic_DNA"/>
</dbReference>
<name>A0AAN8MZN8_9PEZI</name>
<proteinExistence type="predicted"/>
<accession>A0AAN8MZN8</accession>
<sequence length="196" mass="22865">MLALQLNKPIYTLDIGVIALNSASKIRNKLFQFLVPEFSAHRYPAPPLPRPLRHREVPFMKLYRPTPPPPVVGPPLPTPELKILDHPPFQLKFQTFDNLNYIPTNRDLPQDLIFSITRDEYLRKNLRYNLKFIQIVIPVLQGNDLPENPDGYVPLLQCDYDPPYPTMLSKLRFNIFKRFSQGRLIVELIPRHEDGM</sequence>
<evidence type="ECO:0000313" key="1">
    <source>
        <dbReference type="EMBL" id="KAK6342300.1"/>
    </source>
</evidence>
<reference evidence="1 2" key="1">
    <citation type="submission" date="2019-10" db="EMBL/GenBank/DDBJ databases">
        <authorList>
            <person name="Palmer J.M."/>
        </authorList>
    </citation>
    <scope>NUCLEOTIDE SEQUENCE [LARGE SCALE GENOMIC DNA]</scope>
    <source>
        <strain evidence="1 2">TWF718</strain>
    </source>
</reference>
<keyword evidence="2" id="KW-1185">Reference proteome</keyword>